<feature type="compositionally biased region" description="Low complexity" evidence="1">
    <location>
        <begin position="64"/>
        <end position="77"/>
    </location>
</feature>
<sequence length="1417" mass="157079">MPKVIHTSLREARTLDREDSVSSLWIWNSGNHADTILTSDDDDSKWQYNQSMSPSNQRLSIERSSLVLSRTPSSHSSSESKKLRLSVESQQLLAFSQSPSPVPSKLSVSASAETLKSSLLVSPTAATTKKNKLSFQDMDVRQTPPASKDGNSRSKHSYNSDDYGSVGEFSLPEEEDIGEEKQSSSYSLKKPPPPPSYEEEEPTERESDSFTSPAMSISKYVKRIGTSPHSSATSSLLLQASDSDVMQPRVMEDDDMDSYISEGEEQDIQDTEHIREVLLVDEDIKDTGHQREVPVLDEDIKDTEHQRTSPGTVPVSEAAMRQKKIDTELNGMIEEMMQSDDFYEEEDMEPESYLALMRAAKEICYTRKYFDVSADKIIYFPSISKTIVHNDLFEKAEEYYFEEGDEFPMDYIMALRSIALDRMVADEENAGSQHNDELDDDTMHRISIRVQRTETDQDELQALIEAAEAEDAHAEKEESAHSVALQAADKEEQRPNVAESQDQNTMWWEVAADTEDKYKQRERLSVVILGAKAPPQVSEEVDPTVEEEVVDVRKPTAVEMTEKPPQVSEQDPVEEEELNVPKPTVVDKADKPKVSRASWWNIGPNSKYEISDDDDDEELLEASESDNDSEASDKESEVEQSEMPLENEDDGDVVPQPAASETGNGDKDGNDIFKWLRGGKSKQSDGPSRVTNRISLLLPTKKAPEPILMEREDEESAPKLMKVHEQSEVTDKEESDPPTFEHETQEIEATSKESNSEILEAAPAGSVDGVSQETPQSARSTEDVSGYKVEQMTPKTRRRNKKITSVSTASTPLEEEQSAMKTDEAAVKAIPESMPDQETKGMEEAENDQRLETVVAAEDETIDDDSSDTASFDVKNIVVVSKHDREDEGNHNHDSAISSLHANAYGDENDATSRGAMASLQSLIMTSTESEQTDNEEVVHGNLSSVVNSTSSETKIQVLPNSDGVSGTWSLGGTYENASKEDMVGLLKTIQEDITMLIKNVENGGDRSQTRDNSTTGSEASASNAFSLVLRPGVQKTLSGITLTSTNVPNKGGNKAKSTTRKKRKSASSESGWIKVAMKSPERSERTAVRSNKARGTPLTNLSNVTEESMVPEGEDKITWTFTNKEGRKPASPRSGKRTTRKGRRKSTGSHDEAYDFYDLQEAFKESSDGASPRGRSIPRSQPSSKIEQSKSFSSAGSSKASRKSMPKKKRSKSSSGSQKRSSSPKPRRSASVECGTVPPKLSSPKRVSKKSLKEPLGFESSNAGQSSFPRKHSSAKVRRRSTSVENLKDRRNPTFTKVRRSSSVSALIDPPQPKSKKEKKPPSKRFSTGLEMVENLNPFARKSTGDSENRKEKIREKKETSLRNLSRKLDKTIGIQQSPPVEGKKKNPLDLPAKTKEVEGLREKLRMSFAKVIKSS</sequence>
<organism evidence="2 3">
    <name type="scientific">Cylindrotheca closterium</name>
    <dbReference type="NCBI Taxonomy" id="2856"/>
    <lineage>
        <taxon>Eukaryota</taxon>
        <taxon>Sar</taxon>
        <taxon>Stramenopiles</taxon>
        <taxon>Ochrophyta</taxon>
        <taxon>Bacillariophyta</taxon>
        <taxon>Bacillariophyceae</taxon>
        <taxon>Bacillariophycidae</taxon>
        <taxon>Bacillariales</taxon>
        <taxon>Bacillariaceae</taxon>
        <taxon>Cylindrotheca</taxon>
    </lineage>
</organism>
<feature type="region of interest" description="Disordered" evidence="1">
    <location>
        <begin position="47"/>
        <end position="83"/>
    </location>
</feature>
<feature type="compositionally biased region" description="Polar residues" evidence="1">
    <location>
        <begin position="1098"/>
        <end position="1107"/>
    </location>
</feature>
<feature type="region of interest" description="Disordered" evidence="1">
    <location>
        <begin position="469"/>
        <end position="502"/>
    </location>
</feature>
<comment type="caution">
    <text evidence="2">The sequence shown here is derived from an EMBL/GenBank/DDBJ whole genome shotgun (WGS) entry which is preliminary data.</text>
</comment>
<feature type="compositionally biased region" description="Acidic residues" evidence="1">
    <location>
        <begin position="857"/>
        <end position="867"/>
    </location>
</feature>
<feature type="compositionally biased region" description="Basic and acidic residues" evidence="1">
    <location>
        <begin position="722"/>
        <end position="732"/>
    </location>
</feature>
<proteinExistence type="predicted"/>
<feature type="compositionally biased region" description="Polar residues" evidence="1">
    <location>
        <begin position="684"/>
        <end position="694"/>
    </location>
</feature>
<feature type="compositionally biased region" description="Polar residues" evidence="1">
    <location>
        <begin position="1011"/>
        <end position="1021"/>
    </location>
</feature>
<feature type="compositionally biased region" description="Acidic residues" evidence="1">
    <location>
        <begin position="638"/>
        <end position="652"/>
    </location>
</feature>
<feature type="region of interest" description="Disordered" evidence="1">
    <location>
        <begin position="226"/>
        <end position="247"/>
    </location>
</feature>
<reference evidence="2" key="1">
    <citation type="submission" date="2023-08" db="EMBL/GenBank/DDBJ databases">
        <authorList>
            <person name="Audoor S."/>
            <person name="Bilcke G."/>
        </authorList>
    </citation>
    <scope>NUCLEOTIDE SEQUENCE</scope>
</reference>
<feature type="compositionally biased region" description="Basic and acidic residues" evidence="1">
    <location>
        <begin position="1344"/>
        <end position="1372"/>
    </location>
</feature>
<feature type="compositionally biased region" description="Basic residues" evidence="1">
    <location>
        <begin position="1135"/>
        <end position="1148"/>
    </location>
</feature>
<feature type="compositionally biased region" description="Basic and acidic residues" evidence="1">
    <location>
        <begin position="1383"/>
        <end position="1396"/>
    </location>
</feature>
<feature type="compositionally biased region" description="Polar residues" evidence="1">
    <location>
        <begin position="1260"/>
        <end position="1269"/>
    </location>
</feature>
<feature type="compositionally biased region" description="Basic and acidic residues" evidence="1">
    <location>
        <begin position="739"/>
        <end position="755"/>
    </location>
</feature>
<protein>
    <submittedName>
        <fullName evidence="2">Uncharacterized protein</fullName>
    </submittedName>
</protein>
<evidence type="ECO:0000256" key="1">
    <source>
        <dbReference type="SAM" id="MobiDB-lite"/>
    </source>
</evidence>
<feature type="compositionally biased region" description="Basic and acidic residues" evidence="1">
    <location>
        <begin position="837"/>
        <end position="851"/>
    </location>
</feature>
<dbReference type="EMBL" id="CAKOGP040000213">
    <property type="protein sequence ID" value="CAJ1932221.1"/>
    <property type="molecule type" value="Genomic_DNA"/>
</dbReference>
<feature type="compositionally biased region" description="Basic residues" evidence="1">
    <location>
        <begin position="1270"/>
        <end position="1282"/>
    </location>
</feature>
<evidence type="ECO:0000313" key="3">
    <source>
        <dbReference type="Proteomes" id="UP001295423"/>
    </source>
</evidence>
<feature type="compositionally biased region" description="Basic residues" evidence="1">
    <location>
        <begin position="1315"/>
        <end position="1324"/>
    </location>
</feature>
<evidence type="ECO:0000313" key="2">
    <source>
        <dbReference type="EMBL" id="CAJ1932221.1"/>
    </source>
</evidence>
<gene>
    <name evidence="2" type="ORF">CYCCA115_LOCUS2745</name>
</gene>
<feature type="region of interest" description="Disordered" evidence="1">
    <location>
        <begin position="1043"/>
        <end position="1396"/>
    </location>
</feature>
<feature type="region of interest" description="Disordered" evidence="1">
    <location>
        <begin position="552"/>
        <end position="869"/>
    </location>
</feature>
<feature type="compositionally biased region" description="Basic and acidic residues" evidence="1">
    <location>
        <begin position="552"/>
        <end position="562"/>
    </location>
</feature>
<feature type="region of interest" description="Disordered" evidence="1">
    <location>
        <begin position="132"/>
        <end position="214"/>
    </location>
</feature>
<keyword evidence="3" id="KW-1185">Reference proteome</keyword>
<feature type="region of interest" description="Disordered" evidence="1">
    <location>
        <begin position="1001"/>
        <end position="1021"/>
    </location>
</feature>
<feature type="compositionally biased region" description="Polar residues" evidence="1">
    <location>
        <begin position="47"/>
        <end position="63"/>
    </location>
</feature>
<feature type="compositionally biased region" description="Acidic residues" evidence="1">
    <location>
        <begin position="611"/>
        <end position="630"/>
    </location>
</feature>
<feature type="compositionally biased region" description="Polar residues" evidence="1">
    <location>
        <begin position="769"/>
        <end position="779"/>
    </location>
</feature>
<dbReference type="Proteomes" id="UP001295423">
    <property type="component" value="Unassembled WGS sequence"/>
</dbReference>
<name>A0AAD2CEI9_9STRA</name>
<accession>A0AAD2CEI9</accession>
<feature type="compositionally biased region" description="Basic and acidic residues" evidence="1">
    <location>
        <begin position="470"/>
        <end position="480"/>
    </location>
</feature>
<feature type="compositionally biased region" description="Low complexity" evidence="1">
    <location>
        <begin position="1184"/>
        <end position="1200"/>
    </location>
</feature>
<feature type="compositionally biased region" description="Basic residues" evidence="1">
    <location>
        <begin position="1201"/>
        <end position="1213"/>
    </location>
</feature>
<feature type="compositionally biased region" description="Low complexity" evidence="1">
    <location>
        <begin position="230"/>
        <end position="244"/>
    </location>
</feature>
<feature type="compositionally biased region" description="Low complexity" evidence="1">
    <location>
        <begin position="1214"/>
        <end position="1225"/>
    </location>
</feature>